<evidence type="ECO:0000256" key="1">
    <source>
        <dbReference type="SAM" id="MobiDB-lite"/>
    </source>
</evidence>
<reference evidence="2" key="2">
    <citation type="journal article" date="2015" name="Data Brief">
        <title>Shoot transcriptome of the giant reed, Arundo donax.</title>
        <authorList>
            <person name="Barrero R.A."/>
            <person name="Guerrero F.D."/>
            <person name="Moolhuijzen P."/>
            <person name="Goolsby J.A."/>
            <person name="Tidwell J."/>
            <person name="Bellgard S.E."/>
            <person name="Bellgard M.I."/>
        </authorList>
    </citation>
    <scope>NUCLEOTIDE SEQUENCE</scope>
    <source>
        <tissue evidence="2">Shoot tissue taken approximately 20 cm above the soil surface</tissue>
    </source>
</reference>
<feature type="compositionally biased region" description="Low complexity" evidence="1">
    <location>
        <begin position="38"/>
        <end position="47"/>
    </location>
</feature>
<accession>A0A0A9A9F7</accession>
<protein>
    <submittedName>
        <fullName evidence="2">Uncharacterized protein</fullName>
    </submittedName>
</protein>
<proteinExistence type="predicted"/>
<sequence>MAGRNGAEQEMMVANGDSSARLQRDGEPRPQGDGFGGAAADAGGAAV</sequence>
<feature type="region of interest" description="Disordered" evidence="1">
    <location>
        <begin position="1"/>
        <end position="47"/>
    </location>
</feature>
<organism evidence="2">
    <name type="scientific">Arundo donax</name>
    <name type="common">Giant reed</name>
    <name type="synonym">Donax arundinaceus</name>
    <dbReference type="NCBI Taxonomy" id="35708"/>
    <lineage>
        <taxon>Eukaryota</taxon>
        <taxon>Viridiplantae</taxon>
        <taxon>Streptophyta</taxon>
        <taxon>Embryophyta</taxon>
        <taxon>Tracheophyta</taxon>
        <taxon>Spermatophyta</taxon>
        <taxon>Magnoliopsida</taxon>
        <taxon>Liliopsida</taxon>
        <taxon>Poales</taxon>
        <taxon>Poaceae</taxon>
        <taxon>PACMAD clade</taxon>
        <taxon>Arundinoideae</taxon>
        <taxon>Arundineae</taxon>
        <taxon>Arundo</taxon>
    </lineage>
</organism>
<dbReference type="EMBL" id="GBRH01251327">
    <property type="protein sequence ID" value="JAD46568.1"/>
    <property type="molecule type" value="Transcribed_RNA"/>
</dbReference>
<evidence type="ECO:0000313" key="2">
    <source>
        <dbReference type="EMBL" id="JAD46568.1"/>
    </source>
</evidence>
<reference evidence="2" key="1">
    <citation type="submission" date="2014-09" db="EMBL/GenBank/DDBJ databases">
        <authorList>
            <person name="Magalhaes I.L.F."/>
            <person name="Oliveira U."/>
            <person name="Santos F.R."/>
            <person name="Vidigal T.H.D.A."/>
            <person name="Brescovit A.D."/>
            <person name="Santos A.J."/>
        </authorList>
    </citation>
    <scope>NUCLEOTIDE SEQUENCE</scope>
    <source>
        <tissue evidence="2">Shoot tissue taken approximately 20 cm above the soil surface</tissue>
    </source>
</reference>
<name>A0A0A9A9F7_ARUDO</name>
<dbReference type="AlphaFoldDB" id="A0A0A9A9F7"/>